<dbReference type="SUPFAM" id="SSF109604">
    <property type="entry name" value="HD-domain/PDEase-like"/>
    <property type="match status" value="1"/>
</dbReference>
<accession>A0A657LST3</accession>
<comment type="caution">
    <text evidence="2">The sequence shown here is derived from an EMBL/GenBank/DDBJ whole genome shotgun (WGS) entry which is preliminary data.</text>
</comment>
<dbReference type="AlphaFoldDB" id="A0A657LST3"/>
<proteinExistence type="predicted"/>
<reference evidence="2 3" key="1">
    <citation type="submission" date="2016-02" db="EMBL/GenBank/DDBJ databases">
        <title>Genome sequencing of a beta-galactosidase producing bacteria Rhizobium sp. 59.</title>
        <authorList>
            <person name="Wang D."/>
            <person name="Kot W."/>
            <person name="Qin Y."/>
            <person name="Hansen L."/>
            <person name="Naqvi K."/>
            <person name="Rensing C."/>
        </authorList>
    </citation>
    <scope>NUCLEOTIDE SEQUENCE [LARGE SCALE GENOMIC DNA]</scope>
    <source>
        <strain evidence="2 3">59</strain>
    </source>
</reference>
<dbReference type="Pfam" id="PF11871">
    <property type="entry name" value="DUF3391"/>
    <property type="match status" value="1"/>
</dbReference>
<protein>
    <submittedName>
        <fullName evidence="2">Phosphohydrolase</fullName>
    </submittedName>
</protein>
<dbReference type="InterPro" id="IPR021812">
    <property type="entry name" value="DUF3391"/>
</dbReference>
<dbReference type="RefSeq" id="WP_071833108.1">
    <property type="nucleotide sequence ID" value="NZ_LSRP01000085.1"/>
</dbReference>
<dbReference type="PANTHER" id="PTHR43155:SF2">
    <property type="entry name" value="CYCLIC DI-GMP PHOSPHODIESTERASE PA4108"/>
    <property type="match status" value="1"/>
</dbReference>
<evidence type="ECO:0000313" key="3">
    <source>
        <dbReference type="Proteomes" id="UP000182661"/>
    </source>
</evidence>
<dbReference type="CDD" id="cd00077">
    <property type="entry name" value="HDc"/>
    <property type="match status" value="1"/>
</dbReference>
<name>A0A657LST3_9HYPH</name>
<sequence length="316" mass="34944">MLKRIEISQLRVGMFIESLEGPWLNSPLAGRRFLLESETDAQTLKRSNLSGIFINTAKGVDVPSTAKASAAVDKMRLNLQTPVRQKRQREAIARILSDATAMLKGVFDGASAGGDVTVAMVAPIVAQITQASQRHGDIILSMTRLKTLDEATFLHSIAVSALMIRFGRYLNLDEQTIRTLGMAGLLHDIGKLSVPSELLSKDCALSESEMYLMREHPSKGHATLSRQPDMPEIVLDVCLHHHERIDGKGYPRALAGDEISRYARIAAICDVYDAITSARPYKKAWSAQEASTWMLERKGYFDRALLLQFLNGVLHS</sequence>
<dbReference type="SMART" id="SM00471">
    <property type="entry name" value="HDc"/>
    <property type="match status" value="1"/>
</dbReference>
<gene>
    <name evidence="2" type="ORF">AX760_02535</name>
</gene>
<dbReference type="InterPro" id="IPR003607">
    <property type="entry name" value="HD/PDEase_dom"/>
</dbReference>
<dbReference type="PANTHER" id="PTHR43155">
    <property type="entry name" value="CYCLIC DI-GMP PHOSPHODIESTERASE PA4108-RELATED"/>
    <property type="match status" value="1"/>
</dbReference>
<dbReference type="InterPro" id="IPR037522">
    <property type="entry name" value="HD_GYP_dom"/>
</dbReference>
<keyword evidence="2" id="KW-0378">Hydrolase</keyword>
<dbReference type="EMBL" id="LSRP01000085">
    <property type="protein sequence ID" value="OJF96770.1"/>
    <property type="molecule type" value="Genomic_DNA"/>
</dbReference>
<dbReference type="Gene3D" id="1.10.3210.10">
    <property type="entry name" value="Hypothetical protein af1432"/>
    <property type="match status" value="1"/>
</dbReference>
<dbReference type="Pfam" id="PF13487">
    <property type="entry name" value="HD_5"/>
    <property type="match status" value="1"/>
</dbReference>
<dbReference type="OrthoDB" id="9802066at2"/>
<dbReference type="Proteomes" id="UP000182661">
    <property type="component" value="Unassembled WGS sequence"/>
</dbReference>
<dbReference type="GO" id="GO:0008081">
    <property type="term" value="F:phosphoric diester hydrolase activity"/>
    <property type="evidence" value="ECO:0007669"/>
    <property type="project" value="UniProtKB-ARBA"/>
</dbReference>
<dbReference type="PROSITE" id="PS51832">
    <property type="entry name" value="HD_GYP"/>
    <property type="match status" value="1"/>
</dbReference>
<organism evidence="2 3">
    <name type="scientific">Pararhizobium antarcticum</name>
    <dbReference type="NCBI Taxonomy" id="1798805"/>
    <lineage>
        <taxon>Bacteria</taxon>
        <taxon>Pseudomonadati</taxon>
        <taxon>Pseudomonadota</taxon>
        <taxon>Alphaproteobacteria</taxon>
        <taxon>Hyphomicrobiales</taxon>
        <taxon>Rhizobiaceae</taxon>
        <taxon>Rhizobium/Agrobacterium group</taxon>
        <taxon>Pararhizobium</taxon>
    </lineage>
</organism>
<evidence type="ECO:0000313" key="2">
    <source>
        <dbReference type="EMBL" id="OJF96770.1"/>
    </source>
</evidence>
<evidence type="ECO:0000259" key="1">
    <source>
        <dbReference type="PROSITE" id="PS51832"/>
    </source>
</evidence>
<keyword evidence="3" id="KW-1185">Reference proteome</keyword>
<feature type="domain" description="HD-GYP" evidence="1">
    <location>
        <begin position="131"/>
        <end position="316"/>
    </location>
</feature>